<dbReference type="InterPro" id="IPR047041">
    <property type="entry name" value="BipA_GTP-bd_dom"/>
</dbReference>
<dbReference type="Proteomes" id="UP001158066">
    <property type="component" value="Unassembled WGS sequence"/>
</dbReference>
<dbReference type="GO" id="GO:0043022">
    <property type="term" value="F:ribosome binding"/>
    <property type="evidence" value="ECO:0007669"/>
    <property type="project" value="UniProtKB-UniRule"/>
</dbReference>
<dbReference type="InterPro" id="IPR031157">
    <property type="entry name" value="G_TR_CS"/>
</dbReference>
<dbReference type="GO" id="GO:0005525">
    <property type="term" value="F:GTP binding"/>
    <property type="evidence" value="ECO:0007669"/>
    <property type="project" value="UniProtKB-UniRule"/>
</dbReference>
<dbReference type="GO" id="GO:0010467">
    <property type="term" value="P:gene expression"/>
    <property type="evidence" value="ECO:0007669"/>
    <property type="project" value="UniProtKB-ARBA"/>
</dbReference>
<dbReference type="InterPro" id="IPR000795">
    <property type="entry name" value="T_Tr_GTP-bd_dom"/>
</dbReference>
<reference evidence="6" key="1">
    <citation type="submission" date="2017-05" db="EMBL/GenBank/DDBJ databases">
        <authorList>
            <person name="Varghese N."/>
            <person name="Submissions S."/>
        </authorList>
    </citation>
    <scope>NUCLEOTIDE SEQUENCE</scope>
    <source>
        <strain evidence="6">Su22</strain>
    </source>
</reference>
<dbReference type="GO" id="GO:0000049">
    <property type="term" value="F:tRNA binding"/>
    <property type="evidence" value="ECO:0007669"/>
    <property type="project" value="UniProtKB-KW"/>
</dbReference>
<name>A0AA45WU49_9CLOT</name>
<keyword evidence="2 4" id="KW-0342">GTP-binding</keyword>
<dbReference type="InterPro" id="IPR035651">
    <property type="entry name" value="BipA_V"/>
</dbReference>
<dbReference type="FunFam" id="2.40.30.10:FF:000016">
    <property type="entry name" value="GTP-binding protein TypA"/>
    <property type="match status" value="1"/>
</dbReference>
<feature type="binding site" evidence="4">
    <location>
        <begin position="130"/>
        <end position="133"/>
    </location>
    <ligand>
        <name>GTP</name>
        <dbReference type="ChEBI" id="CHEBI:37565"/>
    </ligand>
</feature>
<accession>A0AA45WU49</accession>
<dbReference type="SMART" id="SM00838">
    <property type="entry name" value="EFG_C"/>
    <property type="match status" value="1"/>
</dbReference>
<evidence type="ECO:0000313" key="7">
    <source>
        <dbReference type="Proteomes" id="UP001158066"/>
    </source>
</evidence>
<dbReference type="InterPro" id="IPR006298">
    <property type="entry name" value="BipA"/>
</dbReference>
<comment type="caution">
    <text evidence="6">The sequence shown here is derived from an EMBL/GenBank/DDBJ whole genome shotgun (WGS) entry which is preliminary data.</text>
</comment>
<comment type="subunit">
    <text evidence="4">Monomer.</text>
</comment>
<dbReference type="Gene3D" id="3.30.70.870">
    <property type="entry name" value="Elongation Factor G (Translational Gtpase), domain 3"/>
    <property type="match status" value="1"/>
</dbReference>
<dbReference type="InterPro" id="IPR047043">
    <property type="entry name" value="BipA_III"/>
</dbReference>
<dbReference type="Gene3D" id="2.40.30.10">
    <property type="entry name" value="Translation factors"/>
    <property type="match status" value="1"/>
</dbReference>
<dbReference type="FunFam" id="3.30.70.240:FF:000002">
    <property type="entry name" value="GTP-binding protein TypA"/>
    <property type="match status" value="1"/>
</dbReference>
<dbReference type="AlphaFoldDB" id="A0AA45WU49"/>
<comment type="subcellular location">
    <subcellularLocation>
        <location evidence="4">Cytoplasm</location>
    </subcellularLocation>
    <text evidence="4">Binds to ribosomes.</text>
</comment>
<dbReference type="CDD" id="cd16263">
    <property type="entry name" value="BipA_III"/>
    <property type="match status" value="1"/>
</dbReference>
<dbReference type="PANTHER" id="PTHR42908">
    <property type="entry name" value="TRANSLATION ELONGATION FACTOR-RELATED"/>
    <property type="match status" value="1"/>
</dbReference>
<dbReference type="InterPro" id="IPR027417">
    <property type="entry name" value="P-loop_NTPase"/>
</dbReference>
<evidence type="ECO:0000256" key="3">
    <source>
        <dbReference type="ARBA" id="ARBA00048548"/>
    </source>
</evidence>
<keyword evidence="4" id="KW-0690">Ribosome biogenesis</keyword>
<dbReference type="SUPFAM" id="SSF50447">
    <property type="entry name" value="Translation proteins"/>
    <property type="match status" value="1"/>
</dbReference>
<dbReference type="Pfam" id="PF00679">
    <property type="entry name" value="EFG_C"/>
    <property type="match status" value="1"/>
</dbReference>
<dbReference type="HAMAP" id="MF_00849">
    <property type="entry name" value="BipA"/>
    <property type="match status" value="1"/>
</dbReference>
<dbReference type="PROSITE" id="PS00301">
    <property type="entry name" value="G_TR_1"/>
    <property type="match status" value="1"/>
</dbReference>
<dbReference type="Gene3D" id="3.40.50.300">
    <property type="entry name" value="P-loop containing nucleotide triphosphate hydrolases"/>
    <property type="match status" value="1"/>
</dbReference>
<organism evidence="6 7">
    <name type="scientific">Anoxynatronum buryatiense</name>
    <dbReference type="NCBI Taxonomy" id="489973"/>
    <lineage>
        <taxon>Bacteria</taxon>
        <taxon>Bacillati</taxon>
        <taxon>Bacillota</taxon>
        <taxon>Clostridia</taxon>
        <taxon>Eubacteriales</taxon>
        <taxon>Clostridiaceae</taxon>
        <taxon>Anoxynatronum</taxon>
    </lineage>
</organism>
<evidence type="ECO:0000313" key="6">
    <source>
        <dbReference type="EMBL" id="SMP46504.1"/>
    </source>
</evidence>
<comment type="function">
    <text evidence="4">A 50S ribosomal subunit assembly protein with GTPase activity, required for 50S subunit assembly at low temperatures, may also play a role in translation. Binds GTP and analogs. Binds the 70S ribosome between the 30S and 50S subunits, in a similar position as ribosome-bound EF-G; it contacts a number of ribosomal proteins, both rRNAs and the A-site tRNA.</text>
</comment>
<feature type="binding site" evidence="4">
    <location>
        <begin position="17"/>
        <end position="22"/>
    </location>
    <ligand>
        <name>GTP</name>
        <dbReference type="ChEBI" id="CHEBI:37565"/>
    </ligand>
</feature>
<dbReference type="InterPro" id="IPR005225">
    <property type="entry name" value="Small_GTP-bd"/>
</dbReference>
<keyword evidence="4" id="KW-0378">Hydrolase</keyword>
<dbReference type="GO" id="GO:0005829">
    <property type="term" value="C:cytosol"/>
    <property type="evidence" value="ECO:0007669"/>
    <property type="project" value="TreeGrafter"/>
</dbReference>
<keyword evidence="7" id="KW-1185">Reference proteome</keyword>
<gene>
    <name evidence="4" type="primary">bipA</name>
    <name evidence="6" type="ORF">SAMN06296020_10320</name>
</gene>
<dbReference type="Pfam" id="PF03144">
    <property type="entry name" value="GTP_EFTU_D2"/>
    <property type="match status" value="1"/>
</dbReference>
<dbReference type="NCBIfam" id="TIGR01394">
    <property type="entry name" value="TypA_BipA"/>
    <property type="match status" value="1"/>
</dbReference>
<keyword evidence="1 4" id="KW-0547">Nucleotide-binding</keyword>
<dbReference type="PRINTS" id="PR00315">
    <property type="entry name" value="ELONGATNFCT"/>
</dbReference>
<dbReference type="NCBIfam" id="TIGR00231">
    <property type="entry name" value="small_GTP"/>
    <property type="match status" value="1"/>
</dbReference>
<keyword evidence="4" id="KW-0820">tRNA-binding</keyword>
<proteinExistence type="inferred from homology"/>
<dbReference type="PANTHER" id="PTHR42908:SF8">
    <property type="entry name" value="TR-TYPE G DOMAIN-CONTAINING PROTEIN"/>
    <property type="match status" value="1"/>
</dbReference>
<dbReference type="SUPFAM" id="SSF52540">
    <property type="entry name" value="P-loop containing nucleoside triphosphate hydrolases"/>
    <property type="match status" value="1"/>
</dbReference>
<evidence type="ECO:0000256" key="1">
    <source>
        <dbReference type="ARBA" id="ARBA00022741"/>
    </source>
</evidence>
<dbReference type="EMBL" id="FXUF01000003">
    <property type="protein sequence ID" value="SMP46504.1"/>
    <property type="molecule type" value="Genomic_DNA"/>
</dbReference>
<dbReference type="GO" id="GO:0009409">
    <property type="term" value="P:response to cold"/>
    <property type="evidence" value="ECO:0007669"/>
    <property type="project" value="UniProtKB-ARBA"/>
</dbReference>
<keyword evidence="4" id="KW-0694">RNA-binding</keyword>
<dbReference type="GO" id="GO:0019843">
    <property type="term" value="F:rRNA binding"/>
    <property type="evidence" value="ECO:0007669"/>
    <property type="project" value="UniProtKB-KW"/>
</dbReference>
<dbReference type="Pfam" id="PF21018">
    <property type="entry name" value="BipA_C"/>
    <property type="match status" value="1"/>
</dbReference>
<evidence type="ECO:0000259" key="5">
    <source>
        <dbReference type="PROSITE" id="PS51722"/>
    </source>
</evidence>
<dbReference type="FunFam" id="3.40.50.300:FF:000055">
    <property type="entry name" value="GTP-binding protein TypA"/>
    <property type="match status" value="1"/>
</dbReference>
<dbReference type="Gene3D" id="3.30.70.240">
    <property type="match status" value="1"/>
</dbReference>
<dbReference type="Pfam" id="PF00009">
    <property type="entry name" value="GTP_EFTU"/>
    <property type="match status" value="1"/>
</dbReference>
<dbReference type="SUPFAM" id="SSF54980">
    <property type="entry name" value="EF-G C-terminal domain-like"/>
    <property type="match status" value="2"/>
</dbReference>
<dbReference type="InterPro" id="IPR042116">
    <property type="entry name" value="TypA/BipA_C"/>
</dbReference>
<dbReference type="CDD" id="cd03691">
    <property type="entry name" value="BipA_TypA_II"/>
    <property type="match status" value="1"/>
</dbReference>
<dbReference type="Gene3D" id="2.40.50.250">
    <property type="entry name" value="bipa protein"/>
    <property type="match status" value="1"/>
</dbReference>
<evidence type="ECO:0000256" key="2">
    <source>
        <dbReference type="ARBA" id="ARBA00023134"/>
    </source>
</evidence>
<dbReference type="GO" id="GO:0003924">
    <property type="term" value="F:GTPase activity"/>
    <property type="evidence" value="ECO:0007669"/>
    <property type="project" value="UniProtKB-UniRule"/>
</dbReference>
<dbReference type="InterPro" id="IPR004161">
    <property type="entry name" value="EFTu-like_2"/>
</dbReference>
<feature type="domain" description="Tr-type G" evidence="5">
    <location>
        <begin position="5"/>
        <end position="200"/>
    </location>
</feature>
<dbReference type="EC" id="3.6.5.-" evidence="4"/>
<dbReference type="RefSeq" id="WP_283408306.1">
    <property type="nucleotide sequence ID" value="NZ_FXUF01000003.1"/>
</dbReference>
<sequence length="607" mass="67684">MQRRDALRNVAIIAHVDHGKTTLVDQLLRQSGTFRTNEVVDERVMDSNAIERERGITILSKNTAIIYQDVKINIIDTPGHADFGGEVERIMQMVDGVLLLVDAAEGPMPQTRFVLQKALKQGLKPVVVINKVDRPEARVEAVIDEVLDLFIELEADDHQLEFPVVYASAKNGYASLDPGNAGENMAPLFEAILREIPCPVGDTEAGFQLLISNIDYDRYIGRIGIGKIARGTVEKNQPAVLATTNGKELSVKVSNLSTFQGLKRVETETAMAGDIIAVSGIENINIGDTLCDVDKVEALPFNKIDEPTISMNFMVNDSPFAGKDGQYITSRHLKERLEREMLSNVAMRMEELSTECFKIMGRGELHISILIETMRREGYEFAVSRPEVIMKETSEGRMEPVEILYVEVPESHMSSVIEKIGQRKGEMLNMNPTGTGTMKLEFRIPARGLIGYRSEFLTDTKGYGTFHHLFDGYEAYRGEIKNRLRGSLVAHETGAAVAYGIFGAQERGKIFVEPGMEVYEGMVVGESSRLEDIVVNVCRKKQMTNVRASGSDDALRLVPATIFSLEQSLEFIGDDELVEVTPKQIRLRKKILNKVQRERGQRKTNVS</sequence>
<dbReference type="InterPro" id="IPR035647">
    <property type="entry name" value="EFG_III/V"/>
</dbReference>
<evidence type="ECO:0000256" key="4">
    <source>
        <dbReference type="HAMAP-Rule" id="MF_00849"/>
    </source>
</evidence>
<dbReference type="GO" id="GO:1990904">
    <property type="term" value="C:ribonucleoprotein complex"/>
    <property type="evidence" value="ECO:0007669"/>
    <property type="project" value="TreeGrafter"/>
</dbReference>
<dbReference type="InterPro" id="IPR047042">
    <property type="entry name" value="BipA_II"/>
</dbReference>
<dbReference type="FunFam" id="3.30.70.870:FF:000003">
    <property type="entry name" value="GTP-binding protein TypA"/>
    <property type="match status" value="1"/>
</dbReference>
<dbReference type="InterPro" id="IPR000640">
    <property type="entry name" value="EFG_V-like"/>
</dbReference>
<comment type="similarity">
    <text evidence="4">Belongs to the TRAFAC class translation factor GTPase superfamily. Classic translation factor GTPase family. BipA subfamily.</text>
</comment>
<dbReference type="CDD" id="cd03710">
    <property type="entry name" value="BipA_TypA_C"/>
    <property type="match status" value="1"/>
</dbReference>
<dbReference type="GO" id="GO:0000027">
    <property type="term" value="P:ribosomal large subunit assembly"/>
    <property type="evidence" value="ECO:0007669"/>
    <property type="project" value="UniProtKB-UniRule"/>
</dbReference>
<keyword evidence="4" id="KW-0699">rRNA-binding</keyword>
<dbReference type="PROSITE" id="PS51722">
    <property type="entry name" value="G_TR_2"/>
    <property type="match status" value="1"/>
</dbReference>
<dbReference type="InterPro" id="IPR009000">
    <property type="entry name" value="Transl_B-barrel_sf"/>
</dbReference>
<dbReference type="InterPro" id="IPR048876">
    <property type="entry name" value="BipA_C"/>
</dbReference>
<protein>
    <recommendedName>
        <fullName evidence="4">Large ribosomal subunit assembly factor BipA</fullName>
        <ecNumber evidence="4">3.6.5.-</ecNumber>
    </recommendedName>
    <alternativeName>
        <fullName evidence="4">GTP-binding protein BipA</fullName>
    </alternativeName>
</protein>
<dbReference type="FunFam" id="2.40.50.250:FF:000001">
    <property type="entry name" value="GTP-binding protein TypA"/>
    <property type="match status" value="1"/>
</dbReference>
<keyword evidence="4" id="KW-0963">Cytoplasm</keyword>
<comment type="catalytic activity">
    <reaction evidence="3 4">
        <text>GTP + H2O = GDP + phosphate + H(+)</text>
        <dbReference type="Rhea" id="RHEA:19669"/>
        <dbReference type="ChEBI" id="CHEBI:15377"/>
        <dbReference type="ChEBI" id="CHEBI:15378"/>
        <dbReference type="ChEBI" id="CHEBI:37565"/>
        <dbReference type="ChEBI" id="CHEBI:43474"/>
        <dbReference type="ChEBI" id="CHEBI:58189"/>
    </reaction>
</comment>
<dbReference type="CDD" id="cd01891">
    <property type="entry name" value="TypA_BipA"/>
    <property type="match status" value="1"/>
</dbReference>